<dbReference type="KEGG" id="ppsc:EHS13_14175"/>
<dbReference type="PANTHER" id="PTHR34820:SF4">
    <property type="entry name" value="INNER MEMBRANE PROTEIN YEBZ"/>
    <property type="match status" value="1"/>
</dbReference>
<sequence>MRYGPLGIILICAFLVLLLPAKAFAHSSVLTEIPMPNSILASSPPVIKLTFNERLEKELFSIKVMDSQGKSVTSAKTQMSLTQRELNLTLPPLNDGVYTVDYKVISADGHPIEADYTFTIGNASRASSGINGTDANSESNLSSNSKHFNTLLYLGRFLFYASLLGLCGWIFWTLAYRPIAQDLVNFNRKITLVLQIGFLFSLLLMIFTQLQAIADQWSFTTVKSVLLGTTLGYSWFASLGLSIIGFIFLSRSRIFDGLWVVLLLTAKVGNGHAMSFENHIGMAALNVVHLFAAAIWVGGLLYIIAHWRKFHDYTIKFLPQFSKYALLSMLLLTVSGTLYTLIILPKIEYLFETQWGILLCTKIGLMLLVFAVGGMLRYYMKRKKSISIKQLVRIDISLMLLILLIVSIFTYLNPLPDNLALQKQAMESQSNHEMMLK</sequence>
<gene>
    <name evidence="12" type="ORF">EHS13_14175</name>
</gene>
<keyword evidence="4" id="KW-0479">Metal-binding</keyword>
<feature type="transmembrane region" description="Helical" evidence="9">
    <location>
        <begin position="391"/>
        <end position="412"/>
    </location>
</feature>
<dbReference type="Proteomes" id="UP000426246">
    <property type="component" value="Chromosome"/>
</dbReference>
<evidence type="ECO:0000256" key="9">
    <source>
        <dbReference type="SAM" id="Phobius"/>
    </source>
</evidence>
<evidence type="ECO:0000256" key="7">
    <source>
        <dbReference type="ARBA" id="ARBA00023008"/>
    </source>
</evidence>
<keyword evidence="13" id="KW-1185">Reference proteome</keyword>
<evidence type="ECO:0000256" key="1">
    <source>
        <dbReference type="ARBA" id="ARBA00004651"/>
    </source>
</evidence>
<dbReference type="InterPro" id="IPR014756">
    <property type="entry name" value="Ig_E-set"/>
</dbReference>
<feature type="transmembrane region" description="Helical" evidence="9">
    <location>
        <begin position="356"/>
        <end position="379"/>
    </location>
</feature>
<evidence type="ECO:0000256" key="2">
    <source>
        <dbReference type="ARBA" id="ARBA00022475"/>
    </source>
</evidence>
<dbReference type="GO" id="GO:0042597">
    <property type="term" value="C:periplasmic space"/>
    <property type="evidence" value="ECO:0007669"/>
    <property type="project" value="InterPro"/>
</dbReference>
<dbReference type="SUPFAM" id="SSF81296">
    <property type="entry name" value="E set domains"/>
    <property type="match status" value="1"/>
</dbReference>
<reference evidence="13" key="1">
    <citation type="submission" date="2018-11" db="EMBL/GenBank/DDBJ databases">
        <title>Complete genome sequence of Paenibacillus sp. ML311-T8.</title>
        <authorList>
            <person name="Nam Y.-D."/>
            <person name="Kang J."/>
            <person name="Chung W.-H."/>
            <person name="Park Y.S."/>
        </authorList>
    </citation>
    <scope>NUCLEOTIDE SEQUENCE [LARGE SCALE GENOMIC DNA]</scope>
    <source>
        <strain evidence="13">ML311-T8</strain>
    </source>
</reference>
<keyword evidence="2" id="KW-1003">Cell membrane</keyword>
<feature type="transmembrane region" description="Helical" evidence="9">
    <location>
        <begin position="151"/>
        <end position="172"/>
    </location>
</feature>
<organism evidence="12 13">
    <name type="scientific">Paenibacillus psychroresistens</name>
    <dbReference type="NCBI Taxonomy" id="1778678"/>
    <lineage>
        <taxon>Bacteria</taxon>
        <taxon>Bacillati</taxon>
        <taxon>Bacillota</taxon>
        <taxon>Bacilli</taxon>
        <taxon>Bacillales</taxon>
        <taxon>Paenibacillaceae</taxon>
        <taxon>Paenibacillus</taxon>
    </lineage>
</organism>
<evidence type="ECO:0000313" key="13">
    <source>
        <dbReference type="Proteomes" id="UP000426246"/>
    </source>
</evidence>
<keyword evidence="6 9" id="KW-1133">Transmembrane helix</keyword>
<feature type="transmembrane region" description="Helical" evidence="9">
    <location>
        <begin position="257"/>
        <end position="274"/>
    </location>
</feature>
<proteinExistence type="predicted"/>
<dbReference type="EMBL" id="CP034235">
    <property type="protein sequence ID" value="QGQ95939.1"/>
    <property type="molecule type" value="Genomic_DNA"/>
</dbReference>
<evidence type="ECO:0000256" key="6">
    <source>
        <dbReference type="ARBA" id="ARBA00022989"/>
    </source>
</evidence>
<evidence type="ECO:0000256" key="8">
    <source>
        <dbReference type="ARBA" id="ARBA00023136"/>
    </source>
</evidence>
<dbReference type="GO" id="GO:0046688">
    <property type="term" value="P:response to copper ion"/>
    <property type="evidence" value="ECO:0007669"/>
    <property type="project" value="InterPro"/>
</dbReference>
<protein>
    <recommendedName>
        <fullName evidence="14">Copper resistance protein CopC</fullName>
    </recommendedName>
</protein>
<evidence type="ECO:0008006" key="14">
    <source>
        <dbReference type="Google" id="ProtNLM"/>
    </source>
</evidence>
<keyword evidence="8 9" id="KW-0472">Membrane</keyword>
<evidence type="ECO:0000259" key="10">
    <source>
        <dbReference type="Pfam" id="PF04234"/>
    </source>
</evidence>
<evidence type="ECO:0000256" key="5">
    <source>
        <dbReference type="ARBA" id="ARBA00022729"/>
    </source>
</evidence>
<evidence type="ECO:0000259" key="11">
    <source>
        <dbReference type="Pfam" id="PF05425"/>
    </source>
</evidence>
<keyword evidence="5" id="KW-0732">Signal</keyword>
<dbReference type="Pfam" id="PF04234">
    <property type="entry name" value="CopC"/>
    <property type="match status" value="1"/>
</dbReference>
<evidence type="ECO:0000256" key="3">
    <source>
        <dbReference type="ARBA" id="ARBA00022692"/>
    </source>
</evidence>
<evidence type="ECO:0000256" key="4">
    <source>
        <dbReference type="ARBA" id="ARBA00022723"/>
    </source>
</evidence>
<dbReference type="GO" id="GO:0005507">
    <property type="term" value="F:copper ion binding"/>
    <property type="evidence" value="ECO:0007669"/>
    <property type="project" value="InterPro"/>
</dbReference>
<dbReference type="InterPro" id="IPR008457">
    <property type="entry name" value="Cu-R_CopD_dom"/>
</dbReference>
<dbReference type="GO" id="GO:0006825">
    <property type="term" value="P:copper ion transport"/>
    <property type="evidence" value="ECO:0007669"/>
    <property type="project" value="InterPro"/>
</dbReference>
<dbReference type="AlphaFoldDB" id="A0A6B8RIQ0"/>
<feature type="transmembrane region" description="Helical" evidence="9">
    <location>
        <begin position="324"/>
        <end position="344"/>
    </location>
</feature>
<dbReference type="InterPro" id="IPR014755">
    <property type="entry name" value="Cu-Rt/internalin_Ig-like"/>
</dbReference>
<feature type="transmembrane region" description="Helical" evidence="9">
    <location>
        <begin position="233"/>
        <end position="250"/>
    </location>
</feature>
<accession>A0A6B8RIQ0</accession>
<dbReference type="GO" id="GO:0005886">
    <property type="term" value="C:plasma membrane"/>
    <property type="evidence" value="ECO:0007669"/>
    <property type="project" value="UniProtKB-SubCell"/>
</dbReference>
<feature type="domain" description="Copper resistance protein D" evidence="11">
    <location>
        <begin position="316"/>
        <end position="408"/>
    </location>
</feature>
<evidence type="ECO:0000313" key="12">
    <source>
        <dbReference type="EMBL" id="QGQ95939.1"/>
    </source>
</evidence>
<keyword evidence="7" id="KW-0186">Copper</keyword>
<dbReference type="RefSeq" id="WP_155700974.1">
    <property type="nucleotide sequence ID" value="NZ_CP034235.1"/>
</dbReference>
<dbReference type="Gene3D" id="2.60.40.1220">
    <property type="match status" value="1"/>
</dbReference>
<dbReference type="PANTHER" id="PTHR34820">
    <property type="entry name" value="INNER MEMBRANE PROTEIN YEBZ"/>
    <property type="match status" value="1"/>
</dbReference>
<feature type="transmembrane region" description="Helical" evidence="9">
    <location>
        <begin position="192"/>
        <end position="213"/>
    </location>
</feature>
<keyword evidence="3 9" id="KW-0812">Transmembrane</keyword>
<dbReference type="InterPro" id="IPR007348">
    <property type="entry name" value="CopC_dom"/>
</dbReference>
<dbReference type="OrthoDB" id="2353937at2"/>
<dbReference type="InterPro" id="IPR032694">
    <property type="entry name" value="CopC/D"/>
</dbReference>
<feature type="domain" description="CopC" evidence="10">
    <location>
        <begin position="26"/>
        <end position="120"/>
    </location>
</feature>
<dbReference type="Pfam" id="PF05425">
    <property type="entry name" value="CopD"/>
    <property type="match status" value="1"/>
</dbReference>
<feature type="transmembrane region" description="Helical" evidence="9">
    <location>
        <begin position="280"/>
        <end position="304"/>
    </location>
</feature>
<name>A0A6B8RIQ0_9BACL</name>
<comment type="subcellular location">
    <subcellularLocation>
        <location evidence="1">Cell membrane</location>
        <topology evidence="1">Multi-pass membrane protein</topology>
    </subcellularLocation>
</comment>